<evidence type="ECO:0000313" key="2">
    <source>
        <dbReference type="EMBL" id="EUJ23541.1"/>
    </source>
</evidence>
<proteinExistence type="predicted"/>
<dbReference type="STRING" id="1265819.PGRAN_07763"/>
<dbReference type="EMBL" id="AODD01000009">
    <property type="protein sequence ID" value="EUJ23541.1"/>
    <property type="molecule type" value="Genomic_DNA"/>
</dbReference>
<evidence type="ECO:0000313" key="3">
    <source>
        <dbReference type="Proteomes" id="UP000019253"/>
    </source>
</evidence>
<evidence type="ECO:0000256" key="1">
    <source>
        <dbReference type="SAM" id="SignalP"/>
    </source>
</evidence>
<feature type="signal peptide" evidence="1">
    <location>
        <begin position="1"/>
        <end position="25"/>
    </location>
</feature>
<sequence length="73" mass="8239">MKKIKWSVLAFLVLALLLSAGTSYLALEQNAAKKENGMQTKKKCPSRLSMKTSELGRMTARKLILVINLQRKF</sequence>
<dbReference type="Proteomes" id="UP000019253">
    <property type="component" value="Unassembled WGS sequence"/>
</dbReference>
<keyword evidence="2" id="KW-0449">Lipoprotein</keyword>
<dbReference type="AlphaFoldDB" id="W7BK13"/>
<organism evidence="2 3">
    <name type="scientific">Listeria grandensis FSL F6-0971</name>
    <dbReference type="NCBI Taxonomy" id="1265819"/>
    <lineage>
        <taxon>Bacteria</taxon>
        <taxon>Bacillati</taxon>
        <taxon>Bacillota</taxon>
        <taxon>Bacilli</taxon>
        <taxon>Bacillales</taxon>
        <taxon>Listeriaceae</taxon>
        <taxon>Listeria</taxon>
    </lineage>
</organism>
<protein>
    <submittedName>
        <fullName evidence="2">Lipoprotein</fullName>
    </submittedName>
</protein>
<reference evidence="2 3" key="1">
    <citation type="journal article" date="2014" name="Int. J. Syst. Evol. Microbiol.">
        <title>Listeria floridensis sp. nov., Listeria aquatica sp. nov., Listeria cornellensis sp. nov., Listeria riparia sp. nov. and Listeria grandensis sp. nov., from agricultural and natural environments.</title>
        <authorList>
            <person name="den Bakker H.C."/>
            <person name="Warchocki S."/>
            <person name="Wright E.M."/>
            <person name="Allred A.F."/>
            <person name="Ahlstrom C."/>
            <person name="Manuel C.S."/>
            <person name="Stasiewicz M.J."/>
            <person name="Burrell A."/>
            <person name="Roof S."/>
            <person name="Strawn L."/>
            <person name="Fortes E.D."/>
            <person name="Nightingale K.K."/>
            <person name="Kephart D."/>
            <person name="Wiedmann M."/>
        </authorList>
    </citation>
    <scope>NUCLEOTIDE SEQUENCE [LARGE SCALE GENOMIC DNA]</scope>
    <source>
        <strain evidence="3">FSL F6-971</strain>
    </source>
</reference>
<comment type="caution">
    <text evidence="2">The sequence shown here is derived from an EMBL/GenBank/DDBJ whole genome shotgun (WGS) entry which is preliminary data.</text>
</comment>
<feature type="chain" id="PRO_5004888943" evidence="1">
    <location>
        <begin position="26"/>
        <end position="73"/>
    </location>
</feature>
<gene>
    <name evidence="2" type="ORF">PGRAN_07763</name>
</gene>
<name>W7BK13_9LIST</name>
<keyword evidence="3" id="KW-1185">Reference proteome</keyword>
<accession>W7BK13</accession>
<keyword evidence="1" id="KW-0732">Signal</keyword>